<dbReference type="PROSITE" id="PS51177">
    <property type="entry name" value="LUMAZINE_BIND"/>
    <property type="match status" value="2"/>
</dbReference>
<comment type="catalytic activity">
    <reaction evidence="1">
        <text>2 6,7-dimethyl-8-(1-D-ribityl)lumazine + H(+) = 5-amino-6-(D-ribitylamino)uracil + riboflavin</text>
        <dbReference type="Rhea" id="RHEA:20772"/>
        <dbReference type="ChEBI" id="CHEBI:15378"/>
        <dbReference type="ChEBI" id="CHEBI:15934"/>
        <dbReference type="ChEBI" id="CHEBI:57986"/>
        <dbReference type="ChEBI" id="CHEBI:58201"/>
        <dbReference type="EC" id="2.5.1.9"/>
    </reaction>
</comment>
<evidence type="ECO:0000256" key="5">
    <source>
        <dbReference type="ARBA" id="ARBA00012827"/>
    </source>
</evidence>
<evidence type="ECO:0000256" key="1">
    <source>
        <dbReference type="ARBA" id="ARBA00000968"/>
    </source>
</evidence>
<dbReference type="PANTHER" id="PTHR21098:SF12">
    <property type="entry name" value="RIBOFLAVIN SYNTHASE"/>
    <property type="match status" value="1"/>
</dbReference>
<evidence type="ECO:0000256" key="10">
    <source>
        <dbReference type="NCBIfam" id="TIGR00187"/>
    </source>
</evidence>
<keyword evidence="9" id="KW-0677">Repeat</keyword>
<dbReference type="NCBIfam" id="TIGR00187">
    <property type="entry name" value="ribE"/>
    <property type="match status" value="1"/>
</dbReference>
<dbReference type="OrthoDB" id="9788537at2"/>
<evidence type="ECO:0000256" key="6">
    <source>
        <dbReference type="ARBA" id="ARBA00013950"/>
    </source>
</evidence>
<evidence type="ECO:0000256" key="9">
    <source>
        <dbReference type="ARBA" id="ARBA00022737"/>
    </source>
</evidence>
<dbReference type="FunFam" id="2.40.30.20:FF:000003">
    <property type="entry name" value="Riboflavin synthase, alpha subunit"/>
    <property type="match status" value="1"/>
</dbReference>
<dbReference type="STRING" id="683124.SAMN05444337_0787"/>
<dbReference type="InterPro" id="IPR026017">
    <property type="entry name" value="Lumazine-bd_dom"/>
</dbReference>
<comment type="pathway">
    <text evidence="3">Cofactor biosynthesis; riboflavin biosynthesis; riboflavin from 2-hydroxy-3-oxobutyl phosphate and 5-amino-6-(D-ribitylamino)uracil: step 2/2.</text>
</comment>
<comment type="subunit">
    <text evidence="4">Homotrimer.</text>
</comment>
<dbReference type="PANTHER" id="PTHR21098">
    <property type="entry name" value="RIBOFLAVIN SYNTHASE ALPHA CHAIN"/>
    <property type="match status" value="1"/>
</dbReference>
<evidence type="ECO:0000313" key="14">
    <source>
        <dbReference type="Proteomes" id="UP000184232"/>
    </source>
</evidence>
<comment type="function">
    <text evidence="2">Catalyzes the dismutation of two molecules of 6,7-dimethyl-8-ribityllumazine, resulting in the formation of riboflavin and 5-amino-6-(D-ribitylamino)uracil.</text>
</comment>
<evidence type="ECO:0000256" key="4">
    <source>
        <dbReference type="ARBA" id="ARBA00011233"/>
    </source>
</evidence>
<keyword evidence="7" id="KW-0686">Riboflavin biosynthesis</keyword>
<evidence type="ECO:0000313" key="13">
    <source>
        <dbReference type="EMBL" id="SHI78433.1"/>
    </source>
</evidence>
<dbReference type="Pfam" id="PF00677">
    <property type="entry name" value="Lum_binding"/>
    <property type="match status" value="2"/>
</dbReference>
<evidence type="ECO:0000256" key="3">
    <source>
        <dbReference type="ARBA" id="ARBA00004887"/>
    </source>
</evidence>
<dbReference type="FunFam" id="2.40.30.20:FF:000004">
    <property type="entry name" value="Riboflavin synthase, alpha subunit"/>
    <property type="match status" value="1"/>
</dbReference>
<dbReference type="AlphaFoldDB" id="A0A1M6DZ64"/>
<dbReference type="SUPFAM" id="SSF63380">
    <property type="entry name" value="Riboflavin synthase domain-like"/>
    <property type="match status" value="2"/>
</dbReference>
<name>A0A1M6DZ64_9FLAO</name>
<evidence type="ECO:0000256" key="2">
    <source>
        <dbReference type="ARBA" id="ARBA00002803"/>
    </source>
</evidence>
<proteinExistence type="predicted"/>
<gene>
    <name evidence="13" type="ORF">SAMN05444337_0787</name>
</gene>
<feature type="repeat" description="Lumazine-binding" evidence="11">
    <location>
        <begin position="1"/>
        <end position="95"/>
    </location>
</feature>
<evidence type="ECO:0000256" key="7">
    <source>
        <dbReference type="ARBA" id="ARBA00022619"/>
    </source>
</evidence>
<keyword evidence="8" id="KW-0808">Transferase</keyword>
<evidence type="ECO:0000256" key="8">
    <source>
        <dbReference type="ARBA" id="ARBA00022679"/>
    </source>
</evidence>
<feature type="repeat" description="Lumazine-binding" evidence="11">
    <location>
        <begin position="96"/>
        <end position="192"/>
    </location>
</feature>
<evidence type="ECO:0000259" key="12">
    <source>
        <dbReference type="PROSITE" id="PS51177"/>
    </source>
</evidence>
<reference evidence="13 14" key="1">
    <citation type="submission" date="2016-11" db="EMBL/GenBank/DDBJ databases">
        <authorList>
            <person name="Jaros S."/>
            <person name="Januszkiewicz K."/>
            <person name="Wedrychowicz H."/>
        </authorList>
    </citation>
    <scope>NUCLEOTIDE SEQUENCE [LARGE SCALE GENOMIC DNA]</scope>
    <source>
        <strain evidence="13 14">DSM 22807</strain>
    </source>
</reference>
<sequence>MFTGIIETLGTIKKIVKDQENLIITIQSNITNELKIDQSVAHNGICLTVVEIKEDNYSVVAIKETILKTNIGEWQVGDIVNLERAMKLGDRLDGHIVQGHVDQTGKCIAIENSNGSWYFTFEYDETLSNITIEKGSITINGTSLTVVNSKKNEFSVAIIPYTYENTNFHSFKIGTIVNLEFDVVGKYVKRLFELNK</sequence>
<dbReference type="RefSeq" id="WP_072781914.1">
    <property type="nucleotide sequence ID" value="NZ_CP045292.1"/>
</dbReference>
<dbReference type="EMBL" id="FQZH01000001">
    <property type="protein sequence ID" value="SHI78433.1"/>
    <property type="molecule type" value="Genomic_DNA"/>
</dbReference>
<dbReference type="InterPro" id="IPR023366">
    <property type="entry name" value="ATP_synth_asu-like_sf"/>
</dbReference>
<dbReference type="GO" id="GO:0004746">
    <property type="term" value="F:riboflavin synthase activity"/>
    <property type="evidence" value="ECO:0007669"/>
    <property type="project" value="UniProtKB-UniRule"/>
</dbReference>
<dbReference type="Proteomes" id="UP000184232">
    <property type="component" value="Unassembled WGS sequence"/>
</dbReference>
<dbReference type="GO" id="GO:0009231">
    <property type="term" value="P:riboflavin biosynthetic process"/>
    <property type="evidence" value="ECO:0007669"/>
    <property type="project" value="UniProtKB-KW"/>
</dbReference>
<dbReference type="NCBIfam" id="NF006767">
    <property type="entry name" value="PRK09289.1"/>
    <property type="match status" value="1"/>
</dbReference>
<dbReference type="CDD" id="cd00402">
    <property type="entry name" value="Riboflavin_synthase_like"/>
    <property type="match status" value="1"/>
</dbReference>
<protein>
    <recommendedName>
        <fullName evidence="6 10">Riboflavin synthase</fullName>
        <ecNumber evidence="5 10">2.5.1.9</ecNumber>
    </recommendedName>
</protein>
<feature type="domain" description="Lumazine-binding" evidence="12">
    <location>
        <begin position="96"/>
        <end position="192"/>
    </location>
</feature>
<evidence type="ECO:0000256" key="11">
    <source>
        <dbReference type="PROSITE-ProRule" id="PRU00524"/>
    </source>
</evidence>
<dbReference type="PIRSF" id="PIRSF000498">
    <property type="entry name" value="Riboflavin_syn_A"/>
    <property type="match status" value="1"/>
</dbReference>
<organism evidence="13 14">
    <name type="scientific">Flavobacterium haoranii</name>
    <dbReference type="NCBI Taxonomy" id="683124"/>
    <lineage>
        <taxon>Bacteria</taxon>
        <taxon>Pseudomonadati</taxon>
        <taxon>Bacteroidota</taxon>
        <taxon>Flavobacteriia</taxon>
        <taxon>Flavobacteriales</taxon>
        <taxon>Flavobacteriaceae</taxon>
        <taxon>Flavobacterium</taxon>
    </lineage>
</organism>
<keyword evidence="14" id="KW-1185">Reference proteome</keyword>
<feature type="domain" description="Lumazine-binding" evidence="12">
    <location>
        <begin position="1"/>
        <end position="95"/>
    </location>
</feature>
<dbReference type="EC" id="2.5.1.9" evidence="5 10"/>
<accession>A0A1M6DZ64</accession>
<dbReference type="InterPro" id="IPR001783">
    <property type="entry name" value="Lumazine-bd"/>
</dbReference>
<dbReference type="InterPro" id="IPR017938">
    <property type="entry name" value="Riboflavin_synthase-like_b-brl"/>
</dbReference>
<dbReference type="Gene3D" id="2.40.30.20">
    <property type="match status" value="2"/>
</dbReference>